<proteinExistence type="predicted"/>
<dbReference type="NCBIfam" id="NF038145">
    <property type="entry name" value="Hvo_1808_fam"/>
    <property type="match status" value="1"/>
</dbReference>
<dbReference type="AlphaFoldDB" id="A0A2I8VN47"/>
<evidence type="ECO:0008006" key="4">
    <source>
        <dbReference type="Google" id="ProtNLM"/>
    </source>
</evidence>
<evidence type="ECO:0000313" key="3">
    <source>
        <dbReference type="Proteomes" id="UP000236584"/>
    </source>
</evidence>
<accession>A0A2I8VN47</accession>
<dbReference type="EMBL" id="CP026309">
    <property type="protein sequence ID" value="AUV83304.1"/>
    <property type="molecule type" value="Genomic_DNA"/>
</dbReference>
<keyword evidence="3" id="KW-1185">Reference proteome</keyword>
<dbReference type="PROSITE" id="PS51257">
    <property type="entry name" value="PROKAR_LIPOPROTEIN"/>
    <property type="match status" value="1"/>
</dbReference>
<dbReference type="Proteomes" id="UP000236584">
    <property type="component" value="Chromosome"/>
</dbReference>
<dbReference type="OrthoDB" id="85977at2157"/>
<feature type="region of interest" description="Disordered" evidence="1">
    <location>
        <begin position="30"/>
        <end position="59"/>
    </location>
</feature>
<dbReference type="InterPro" id="IPR047792">
    <property type="entry name" value="Hvo_1808-like"/>
</dbReference>
<evidence type="ECO:0000313" key="2">
    <source>
        <dbReference type="EMBL" id="AUV83304.1"/>
    </source>
</evidence>
<name>A0A2I8VN47_9EURY</name>
<organism evidence="2 3">
    <name type="scientific">Salinigranum rubrum</name>
    <dbReference type="NCBI Taxonomy" id="755307"/>
    <lineage>
        <taxon>Archaea</taxon>
        <taxon>Methanobacteriati</taxon>
        <taxon>Methanobacteriota</taxon>
        <taxon>Stenosarchaea group</taxon>
        <taxon>Halobacteria</taxon>
        <taxon>Halobacteriales</taxon>
        <taxon>Haloferacaceae</taxon>
        <taxon>Salinigranum</taxon>
    </lineage>
</organism>
<dbReference type="KEGG" id="srub:C2R22_18000"/>
<protein>
    <recommendedName>
        <fullName evidence="4">Lipoprotein</fullName>
    </recommendedName>
</protein>
<reference evidence="2 3" key="1">
    <citation type="submission" date="2018-01" db="EMBL/GenBank/DDBJ databases">
        <title>Complete genome sequence of Salinigranum rubrum GX10T, an extremely halophilic archaeon isolated from a marine solar saltern.</title>
        <authorList>
            <person name="Han S."/>
        </authorList>
    </citation>
    <scope>NUCLEOTIDE SEQUENCE [LARGE SCALE GENOMIC DNA]</scope>
    <source>
        <strain evidence="2 3">GX10</strain>
    </source>
</reference>
<dbReference type="RefSeq" id="WP_103426993.1">
    <property type="nucleotide sequence ID" value="NZ_CP026309.1"/>
</dbReference>
<feature type="compositionally biased region" description="Gly residues" evidence="1">
    <location>
        <begin position="33"/>
        <end position="52"/>
    </location>
</feature>
<dbReference type="GeneID" id="35594026"/>
<gene>
    <name evidence="2" type="ORF">C2R22_18000</name>
</gene>
<evidence type="ECO:0000256" key="1">
    <source>
        <dbReference type="SAM" id="MobiDB-lite"/>
    </source>
</evidence>
<sequence>MRRLQFSSLLVVVLVVLAGCAAPFADGPPPAGAGSGEGGGEQADANGGGSGANGFDFADPSQDRLGWEAGYWHNESIDVNQSDGLSDAEMDAFVGRSMARVEYIRGLEFDSEVPVEVIARSEYRNGSSEVPTPAEDDFAAWNNQVWEALFITGEDTNVQQALSDTQSSSVVGFYAPADDEIKIITETPEEPVLRNATLIHELVHALQDQRFDLTNERYRGATQDGDLAIDGLVEGDANYVEDQYVQRCASGEWECVPTPAQGGGSDGPAPNLGILLTVFQPYSDGPVYVSSLRDRGGWERVNDAFDSPPASTEQIIHVTDEEPVPIEFRDRARNGWALYPDQGVDGSDTVGEASIFAMFWAQARSGADTINPRGLFETDSPYDTYNYAAEPSAGWANDRVFPYHKGSGPRAEYGYVWVTEWDTEEDAREFLGAYRAILRAQGGSQQASNSNVWVVSEGPYEDAFRVTRSGTRVVIVNAPTAEDLNDVRPRG</sequence>